<gene>
    <name evidence="2" type="ORF">SAMN06297280_2187</name>
</gene>
<name>A0A285IYC0_9GAMM</name>
<accession>A0A285IYC0</accession>
<protein>
    <recommendedName>
        <fullName evidence="1">Lcl C-terminal domain-containing protein</fullName>
    </recommendedName>
</protein>
<proteinExistence type="predicted"/>
<keyword evidence="3" id="KW-1185">Reference proteome</keyword>
<reference evidence="3" key="1">
    <citation type="submission" date="2017-09" db="EMBL/GenBank/DDBJ databases">
        <authorList>
            <person name="Varghese N."/>
            <person name="Submissions S."/>
        </authorList>
    </citation>
    <scope>NUCLEOTIDE SEQUENCE [LARGE SCALE GENOMIC DNA]</scope>
    <source>
        <strain evidence="3">CGMCC 1.12461</strain>
    </source>
</reference>
<evidence type="ECO:0000259" key="1">
    <source>
        <dbReference type="Pfam" id="PF07603"/>
    </source>
</evidence>
<dbReference type="Proteomes" id="UP000219353">
    <property type="component" value="Unassembled WGS sequence"/>
</dbReference>
<dbReference type="AlphaFoldDB" id="A0A285IYC0"/>
<evidence type="ECO:0000313" key="2">
    <source>
        <dbReference type="EMBL" id="SNY52677.1"/>
    </source>
</evidence>
<organism evidence="2 3">
    <name type="scientific">Arsukibacterium tuosuense</name>
    <dbReference type="NCBI Taxonomy" id="1323745"/>
    <lineage>
        <taxon>Bacteria</taxon>
        <taxon>Pseudomonadati</taxon>
        <taxon>Pseudomonadota</taxon>
        <taxon>Gammaproteobacteria</taxon>
        <taxon>Chromatiales</taxon>
        <taxon>Chromatiaceae</taxon>
        <taxon>Arsukibacterium</taxon>
    </lineage>
</organism>
<dbReference type="PANTHER" id="PTHR35812:SF1">
    <property type="entry name" value="LIPOPROTEIN"/>
    <property type="match status" value="1"/>
</dbReference>
<evidence type="ECO:0000313" key="3">
    <source>
        <dbReference type="Proteomes" id="UP000219353"/>
    </source>
</evidence>
<feature type="domain" description="Lcl C-terminal" evidence="1">
    <location>
        <begin position="50"/>
        <end position="187"/>
    </location>
</feature>
<dbReference type="InterPro" id="IPR011460">
    <property type="entry name" value="Lcl_C"/>
</dbReference>
<dbReference type="EMBL" id="OBEB01000004">
    <property type="protein sequence ID" value="SNY52677.1"/>
    <property type="molecule type" value="Genomic_DNA"/>
</dbReference>
<dbReference type="Pfam" id="PF07603">
    <property type="entry name" value="Lcl_C"/>
    <property type="match status" value="1"/>
</dbReference>
<sequence length="192" mass="21098">MKILLRVSMLTGLSISNVGICQEWPYPDQLCSSDIPTTTPDSDFVLHENGTTTHLPTGLIWMRCAVGQDWNGETCIGDAMGMDWPQALQTAKDHDFAGYSDWRVPDYKELNSILELACFSPAINLTVFPNTPASNLTIAPNNPPSWFWSSSVSLNAMYAPKPRFVGFSNGTDGVSLMGEDNRLRLVRGGVQP</sequence>
<dbReference type="PANTHER" id="PTHR35812">
    <property type="entry name" value="LIPOPROTEIN"/>
    <property type="match status" value="1"/>
</dbReference>